<proteinExistence type="predicted"/>
<protein>
    <submittedName>
        <fullName evidence="9">Fork-head domain-containing protein</fullName>
    </submittedName>
</protein>
<accession>A0A915L5S6</accession>
<evidence type="ECO:0000256" key="3">
    <source>
        <dbReference type="ARBA" id="ARBA00023015"/>
    </source>
</evidence>
<dbReference type="Gene3D" id="1.10.10.10">
    <property type="entry name" value="Winged helix-like DNA-binding domain superfamily/Winged helix DNA-binding domain"/>
    <property type="match status" value="1"/>
</dbReference>
<evidence type="ECO:0000313" key="9">
    <source>
        <dbReference type="WBParaSite" id="nRc.2.0.1.t46117-RA"/>
    </source>
</evidence>
<dbReference type="InterPro" id="IPR001766">
    <property type="entry name" value="Fork_head_dom"/>
</dbReference>
<dbReference type="PANTHER" id="PTHR45767">
    <property type="entry name" value="FORKHEAD BOX PROTEIN O"/>
    <property type="match status" value="1"/>
</dbReference>
<dbReference type="PROSITE" id="PS00658">
    <property type="entry name" value="FORK_HEAD_2"/>
    <property type="match status" value="1"/>
</dbReference>
<sequence>MSCSNGAILAPNAKKMKTTYAEWITKAIQSSPSKSLALAEINDWMANNVPGLKSLKFLHSSQGWKNAVRHTLSVNRSRFEKVPREGRPSLWTLAAKEIPANSQHSPLSPAAPSSVPKIMLGGQTVVVRRNETTALTQMCVPMMPAVALTPPANGQVINRPDNDSHSLNALYDHAINGHNNRMNHLATTQTIQVVFNDGIVAAVILPRPLPVNGLNNLPKLSDVQTSQTNASKSHTPLSSQQQISEAMYVEMARFLLYQQLNALNPQGYSGSHSLFCCPKLLPQKEQRRLGLFPIHAPVLAKNVQKRVHDIAGHIFGVAANVDVTTAFAANQTPCCFAVFAQQMLDVGFLHFGLLPGRCNVQMAQGAVGQMGFQFFSVDEIVATVSTSKEALNFDGIVQRWRHGAGERTFGARRRIQFRDFFGRQIPGGDAVDLTPNFASAPSKIGVELLTQDAQERCCSVM</sequence>
<keyword evidence="3" id="KW-0805">Transcription regulation</keyword>
<evidence type="ECO:0000259" key="7">
    <source>
        <dbReference type="PROSITE" id="PS50039"/>
    </source>
</evidence>
<keyword evidence="6" id="KW-0539">Nucleus</keyword>
<reference evidence="9" key="1">
    <citation type="submission" date="2022-11" db="UniProtKB">
        <authorList>
            <consortium name="WormBaseParasite"/>
        </authorList>
    </citation>
    <scope>IDENTIFICATION</scope>
</reference>
<keyword evidence="5" id="KW-0804">Transcription</keyword>
<organism evidence="8 9">
    <name type="scientific">Romanomermis culicivorax</name>
    <name type="common">Nematode worm</name>
    <dbReference type="NCBI Taxonomy" id="13658"/>
    <lineage>
        <taxon>Eukaryota</taxon>
        <taxon>Metazoa</taxon>
        <taxon>Ecdysozoa</taxon>
        <taxon>Nematoda</taxon>
        <taxon>Enoplea</taxon>
        <taxon>Dorylaimia</taxon>
        <taxon>Mermithida</taxon>
        <taxon>Mermithoidea</taxon>
        <taxon>Mermithidae</taxon>
        <taxon>Romanomermis</taxon>
    </lineage>
</organism>
<evidence type="ECO:0000256" key="2">
    <source>
        <dbReference type="ARBA" id="ARBA00022490"/>
    </source>
</evidence>
<name>A0A915L5S6_ROMCU</name>
<dbReference type="PROSITE" id="PS50039">
    <property type="entry name" value="FORK_HEAD_3"/>
    <property type="match status" value="1"/>
</dbReference>
<dbReference type="GO" id="GO:0043565">
    <property type="term" value="F:sequence-specific DNA binding"/>
    <property type="evidence" value="ECO:0007669"/>
    <property type="project" value="InterPro"/>
</dbReference>
<dbReference type="InterPro" id="IPR036390">
    <property type="entry name" value="WH_DNA-bd_sf"/>
</dbReference>
<evidence type="ECO:0000256" key="5">
    <source>
        <dbReference type="ARBA" id="ARBA00023163"/>
    </source>
</evidence>
<evidence type="ECO:0000256" key="1">
    <source>
        <dbReference type="ARBA" id="ARBA00004496"/>
    </source>
</evidence>
<evidence type="ECO:0000256" key="6">
    <source>
        <dbReference type="PROSITE-ProRule" id="PRU00089"/>
    </source>
</evidence>
<dbReference type="Proteomes" id="UP000887565">
    <property type="component" value="Unplaced"/>
</dbReference>
<feature type="DNA-binding region" description="Fork-head" evidence="6">
    <location>
        <begin position="15"/>
        <end position="93"/>
    </location>
</feature>
<dbReference type="InterPro" id="IPR036388">
    <property type="entry name" value="WH-like_DNA-bd_sf"/>
</dbReference>
<evidence type="ECO:0000313" key="8">
    <source>
        <dbReference type="Proteomes" id="UP000887565"/>
    </source>
</evidence>
<dbReference type="SMART" id="SM00339">
    <property type="entry name" value="FH"/>
    <property type="match status" value="1"/>
</dbReference>
<dbReference type="WBParaSite" id="nRc.2.0.1.t46117-RA">
    <property type="protein sequence ID" value="nRc.2.0.1.t46117-RA"/>
    <property type="gene ID" value="nRc.2.0.1.g46117"/>
</dbReference>
<comment type="subcellular location">
    <subcellularLocation>
        <location evidence="1">Cytoplasm</location>
    </subcellularLocation>
    <subcellularLocation>
        <location evidence="6">Nucleus</location>
    </subcellularLocation>
</comment>
<dbReference type="InterPro" id="IPR030456">
    <property type="entry name" value="TF_fork_head_CS_2"/>
</dbReference>
<evidence type="ECO:0000256" key="4">
    <source>
        <dbReference type="ARBA" id="ARBA00023125"/>
    </source>
</evidence>
<keyword evidence="4 6" id="KW-0238">DNA-binding</keyword>
<dbReference type="SUPFAM" id="SSF46785">
    <property type="entry name" value="Winged helix' DNA-binding domain"/>
    <property type="match status" value="1"/>
</dbReference>
<dbReference type="GO" id="GO:0003700">
    <property type="term" value="F:DNA-binding transcription factor activity"/>
    <property type="evidence" value="ECO:0007669"/>
    <property type="project" value="InterPro"/>
</dbReference>
<dbReference type="AlphaFoldDB" id="A0A915L5S6"/>
<dbReference type="GO" id="GO:0005737">
    <property type="term" value="C:cytoplasm"/>
    <property type="evidence" value="ECO:0007669"/>
    <property type="project" value="UniProtKB-SubCell"/>
</dbReference>
<dbReference type="GO" id="GO:0005634">
    <property type="term" value="C:nucleus"/>
    <property type="evidence" value="ECO:0007669"/>
    <property type="project" value="UniProtKB-SubCell"/>
</dbReference>
<keyword evidence="8" id="KW-1185">Reference proteome</keyword>
<feature type="domain" description="Fork-head" evidence="7">
    <location>
        <begin position="15"/>
        <end position="93"/>
    </location>
</feature>
<keyword evidence="2" id="KW-0963">Cytoplasm</keyword>
<dbReference type="Pfam" id="PF00250">
    <property type="entry name" value="Forkhead"/>
    <property type="match status" value="1"/>
</dbReference>